<dbReference type="InterPro" id="IPR007041">
    <property type="entry name" value="Arg_succinylTrfase_AstA/AruG"/>
</dbReference>
<evidence type="ECO:0000313" key="4">
    <source>
        <dbReference type="EMBL" id="ASP37286.1"/>
    </source>
</evidence>
<gene>
    <name evidence="4" type="ORF">CHH28_00675</name>
</gene>
<dbReference type="RefSeq" id="WP_094058504.1">
    <property type="nucleotide sequence ID" value="NZ_CP022530.1"/>
</dbReference>
<keyword evidence="1" id="KW-0056">Arginine metabolism</keyword>
<dbReference type="OrthoDB" id="21121at2"/>
<organism evidence="4 5">
    <name type="scientific">Bacterioplanes sanyensis</name>
    <dbReference type="NCBI Taxonomy" id="1249553"/>
    <lineage>
        <taxon>Bacteria</taxon>
        <taxon>Pseudomonadati</taxon>
        <taxon>Pseudomonadota</taxon>
        <taxon>Gammaproteobacteria</taxon>
        <taxon>Oceanospirillales</taxon>
        <taxon>Oceanospirillaceae</taxon>
        <taxon>Bacterioplanes</taxon>
    </lineage>
</organism>
<reference evidence="4 5" key="1">
    <citation type="submission" date="2017-07" db="EMBL/GenBank/DDBJ databases">
        <title>Annotated genome sequence of Bacterioplanes sanyensis isolated from Red Sea.</title>
        <authorList>
            <person name="Rehman Z.U."/>
        </authorList>
    </citation>
    <scope>NUCLEOTIDE SEQUENCE [LARGE SCALE GENOMIC DNA]</scope>
    <source>
        <strain evidence="4 5">NV9</strain>
    </source>
</reference>
<dbReference type="EMBL" id="CP022530">
    <property type="protein sequence ID" value="ASP37286.1"/>
    <property type="molecule type" value="Genomic_DNA"/>
</dbReference>
<dbReference type="PANTHER" id="PTHR30420:SF1">
    <property type="entry name" value="ARGININE N-SUCCINYLTRANSFERASE"/>
    <property type="match status" value="1"/>
</dbReference>
<evidence type="ECO:0000313" key="5">
    <source>
        <dbReference type="Proteomes" id="UP000202440"/>
    </source>
</evidence>
<evidence type="ECO:0000256" key="3">
    <source>
        <dbReference type="ARBA" id="ARBA00023315"/>
    </source>
</evidence>
<proteinExistence type="predicted"/>
<keyword evidence="2 4" id="KW-0808">Transferase</keyword>
<keyword evidence="5" id="KW-1185">Reference proteome</keyword>
<keyword evidence="3" id="KW-0012">Acyltransferase</keyword>
<name>A0A222FFD6_9GAMM</name>
<dbReference type="PANTHER" id="PTHR30420">
    <property type="entry name" value="N-SUCCINYLARGININE DIHYDROLASE"/>
    <property type="match status" value="1"/>
</dbReference>
<dbReference type="AlphaFoldDB" id="A0A222FFD6"/>
<sequence length="291" mass="32657">MSMDSFARSERHPDDSFLLVMEDTEQQRLAGCAGVSVLTGARQAFYAYRLIPTTHYSHSLEKQVSSQLLHLTNDYTGCSEVGSLFLLPDYRGNGHWLARSRYLLMGLFRQRFAESVIAELRGWSDDEGRSPFWEAIGKHFFQMEFEQADKLCGLGSNQFITELMPKYPIYTTLLPDDAQAVIGQPADAGRPAMELLQREGFRYDNVVDIFDAGPLMQANIDELASVKAIEQRPLTDVSATPQSVIAANTHWPDFRVVLSDAQLDEHGIQLPAAERQALQLNEHDSVAFIAL</sequence>
<dbReference type="NCBIfam" id="TIGR03243">
    <property type="entry name" value="arg_catab_AOST"/>
    <property type="match status" value="1"/>
</dbReference>
<evidence type="ECO:0000256" key="2">
    <source>
        <dbReference type="ARBA" id="ARBA00022679"/>
    </source>
</evidence>
<evidence type="ECO:0000256" key="1">
    <source>
        <dbReference type="ARBA" id="ARBA00022503"/>
    </source>
</evidence>
<protein>
    <submittedName>
        <fullName evidence="4">Arginine N-succinyltransferase</fullName>
    </submittedName>
</protein>
<dbReference type="GO" id="GO:0008791">
    <property type="term" value="F:arginine N-succinyltransferase activity"/>
    <property type="evidence" value="ECO:0007669"/>
    <property type="project" value="InterPro"/>
</dbReference>
<dbReference type="GO" id="GO:0006527">
    <property type="term" value="P:L-arginine catabolic process"/>
    <property type="evidence" value="ECO:0007669"/>
    <property type="project" value="InterPro"/>
</dbReference>
<dbReference type="InterPro" id="IPR016181">
    <property type="entry name" value="Acyl_CoA_acyltransferase"/>
</dbReference>
<accession>A0A222FFD6</accession>
<dbReference type="SUPFAM" id="SSF55729">
    <property type="entry name" value="Acyl-CoA N-acyltransferases (Nat)"/>
    <property type="match status" value="1"/>
</dbReference>
<dbReference type="Proteomes" id="UP000202440">
    <property type="component" value="Chromosome"/>
</dbReference>
<dbReference type="Pfam" id="PF04958">
    <property type="entry name" value="AstA"/>
    <property type="match status" value="1"/>
</dbReference>
<dbReference type="KEGG" id="bsan:CHH28_00675"/>